<reference evidence="2 3" key="1">
    <citation type="journal article" date="2018" name="Biotechnol. Biofuels">
        <title>Integrative visual omics of the white-rot fungus Polyporus brumalis exposes the biotechnological potential of its oxidative enzymes for delignifying raw plant biomass.</title>
        <authorList>
            <person name="Miyauchi S."/>
            <person name="Rancon A."/>
            <person name="Drula E."/>
            <person name="Hage H."/>
            <person name="Chaduli D."/>
            <person name="Favel A."/>
            <person name="Grisel S."/>
            <person name="Henrissat B."/>
            <person name="Herpoel-Gimbert I."/>
            <person name="Ruiz-Duenas F.J."/>
            <person name="Chevret D."/>
            <person name="Hainaut M."/>
            <person name="Lin J."/>
            <person name="Wang M."/>
            <person name="Pangilinan J."/>
            <person name="Lipzen A."/>
            <person name="Lesage-Meessen L."/>
            <person name="Navarro D."/>
            <person name="Riley R."/>
            <person name="Grigoriev I.V."/>
            <person name="Zhou S."/>
            <person name="Raouche S."/>
            <person name="Rosso M.N."/>
        </authorList>
    </citation>
    <scope>NUCLEOTIDE SEQUENCE [LARGE SCALE GENOMIC DNA]</scope>
    <source>
        <strain evidence="2 3">BRFM 1820</strain>
    </source>
</reference>
<dbReference type="AlphaFoldDB" id="A0A371CVY1"/>
<feature type="region of interest" description="Disordered" evidence="1">
    <location>
        <begin position="370"/>
        <end position="397"/>
    </location>
</feature>
<evidence type="ECO:0000313" key="3">
    <source>
        <dbReference type="Proteomes" id="UP000256964"/>
    </source>
</evidence>
<name>A0A371CVY1_9APHY</name>
<proteinExistence type="predicted"/>
<protein>
    <recommendedName>
        <fullName evidence="4">HNH nuclease domain-containing protein</fullName>
    </recommendedName>
</protein>
<dbReference type="EMBL" id="KZ857450">
    <property type="protein sequence ID" value="RDX44425.1"/>
    <property type="molecule type" value="Genomic_DNA"/>
</dbReference>
<organism evidence="2 3">
    <name type="scientific">Lentinus brumalis</name>
    <dbReference type="NCBI Taxonomy" id="2498619"/>
    <lineage>
        <taxon>Eukaryota</taxon>
        <taxon>Fungi</taxon>
        <taxon>Dikarya</taxon>
        <taxon>Basidiomycota</taxon>
        <taxon>Agaricomycotina</taxon>
        <taxon>Agaricomycetes</taxon>
        <taxon>Polyporales</taxon>
        <taxon>Polyporaceae</taxon>
        <taxon>Lentinus</taxon>
    </lineage>
</organism>
<gene>
    <name evidence="2" type="ORF">OH76DRAFT_1409142</name>
</gene>
<evidence type="ECO:0000256" key="1">
    <source>
        <dbReference type="SAM" id="MobiDB-lite"/>
    </source>
</evidence>
<evidence type="ECO:0000313" key="2">
    <source>
        <dbReference type="EMBL" id="RDX44425.1"/>
    </source>
</evidence>
<accession>A0A371CVY1</accession>
<keyword evidence="3" id="KW-1185">Reference proteome</keyword>
<sequence length="411" mass="46726">MFDVPFFRFEPSPLVLDYATFKPIVESFFNDASVPDTALQARARHLLRVLEDPDASCYIYTPAWYEHNETRGPRPKRLTARRVFAAMYRTAADLGLPTGSRYVSACVLACGHLAENVPRPYTFAQEMAQSLSVLAVDVWAVRMWSTLTPRPDRIMVPNLGGVMKPELLARDAYSCLKTGQVDLSAPPAMSGEREDLECARICHMPLTEYHKEWLPETSQWLADFYEHYLGVDISAIPMLRAENHLLLSPRSCELFYQWTWTFKPTEIPNRYQVINSRRENDGDGGARDGDFVTFENHDPKGSRHILEPAELPSRDALLVHAAYTSVRHLSGFMDESKDFLDDPNFSFLGRTGERRTYSKECEACSYEEKEKDSLEEEKVMDDSEGESSTASRRGGRLRRAAHTLKGLFICG</sequence>
<feature type="compositionally biased region" description="Basic and acidic residues" evidence="1">
    <location>
        <begin position="370"/>
        <end position="381"/>
    </location>
</feature>
<evidence type="ECO:0008006" key="4">
    <source>
        <dbReference type="Google" id="ProtNLM"/>
    </source>
</evidence>
<dbReference type="OrthoDB" id="2757744at2759"/>
<dbReference type="Proteomes" id="UP000256964">
    <property type="component" value="Unassembled WGS sequence"/>
</dbReference>